<gene>
    <name evidence="2" type="ORF">E6O75_ATG00514</name>
</gene>
<organism evidence="2 3">
    <name type="scientific">Venturia nashicola</name>
    <dbReference type="NCBI Taxonomy" id="86259"/>
    <lineage>
        <taxon>Eukaryota</taxon>
        <taxon>Fungi</taxon>
        <taxon>Dikarya</taxon>
        <taxon>Ascomycota</taxon>
        <taxon>Pezizomycotina</taxon>
        <taxon>Dothideomycetes</taxon>
        <taxon>Pleosporomycetidae</taxon>
        <taxon>Venturiales</taxon>
        <taxon>Venturiaceae</taxon>
        <taxon>Venturia</taxon>
    </lineage>
</organism>
<dbReference type="AlphaFoldDB" id="A0A4Z1PIL3"/>
<protein>
    <submittedName>
        <fullName evidence="2">Uncharacterized protein</fullName>
    </submittedName>
</protein>
<sequence>MMANTRNDVSGRRLQGLRQELKLEEADMSKLRRKIHCLNIQHTLLAIDIKIRDCKTTAQAVLRRVIIALKDGTSCGTHDQRPASPTEEAALLHEHTYPSKRYETQVEPPVDSKRSKLAQLAHKQDHYTSVLSRMKEESKATKLEIARYCATGSHHKTMPPTTARAGSALLQSSIRNGMSPSAIIVLYEDVMERSRGSGGCGSKEGL</sequence>
<dbReference type="Proteomes" id="UP000298493">
    <property type="component" value="Unassembled WGS sequence"/>
</dbReference>
<reference evidence="2 3" key="1">
    <citation type="submission" date="2019-04" db="EMBL/GenBank/DDBJ databases">
        <title>High contiguity whole genome sequence and gene annotation resource for two Venturia nashicola isolates.</title>
        <authorList>
            <person name="Prokchorchik M."/>
            <person name="Won K."/>
            <person name="Lee Y."/>
            <person name="Choi E.D."/>
            <person name="Segonzac C."/>
            <person name="Sohn K.H."/>
        </authorList>
    </citation>
    <scope>NUCLEOTIDE SEQUENCE [LARGE SCALE GENOMIC DNA]</scope>
    <source>
        <strain evidence="2 3">PRI2</strain>
    </source>
</reference>
<keyword evidence="3" id="KW-1185">Reference proteome</keyword>
<evidence type="ECO:0000256" key="1">
    <source>
        <dbReference type="SAM" id="Coils"/>
    </source>
</evidence>
<feature type="coiled-coil region" evidence="1">
    <location>
        <begin position="14"/>
        <end position="41"/>
    </location>
</feature>
<comment type="caution">
    <text evidence="2">The sequence shown here is derived from an EMBL/GenBank/DDBJ whole genome shotgun (WGS) entry which is preliminary data.</text>
</comment>
<evidence type="ECO:0000313" key="3">
    <source>
        <dbReference type="Proteomes" id="UP000298493"/>
    </source>
</evidence>
<evidence type="ECO:0000313" key="2">
    <source>
        <dbReference type="EMBL" id="TID27747.1"/>
    </source>
</evidence>
<keyword evidence="1" id="KW-0175">Coiled coil</keyword>
<dbReference type="OrthoDB" id="10394467at2759"/>
<proteinExistence type="predicted"/>
<accession>A0A4Z1PIL3</accession>
<dbReference type="EMBL" id="SNSC02000001">
    <property type="protein sequence ID" value="TID27747.1"/>
    <property type="molecule type" value="Genomic_DNA"/>
</dbReference>
<name>A0A4Z1PIL3_9PEZI</name>